<organism evidence="1 2">
    <name type="scientific">Actinoplanes couchii</name>
    <dbReference type="NCBI Taxonomy" id="403638"/>
    <lineage>
        <taxon>Bacteria</taxon>
        <taxon>Bacillati</taxon>
        <taxon>Actinomycetota</taxon>
        <taxon>Actinomycetes</taxon>
        <taxon>Micromonosporales</taxon>
        <taxon>Micromonosporaceae</taxon>
        <taxon>Actinoplanes</taxon>
    </lineage>
</organism>
<proteinExistence type="predicted"/>
<evidence type="ECO:0000313" key="2">
    <source>
        <dbReference type="Proteomes" id="UP000612282"/>
    </source>
</evidence>
<keyword evidence="2" id="KW-1185">Reference proteome</keyword>
<evidence type="ECO:0000313" key="1">
    <source>
        <dbReference type="EMBL" id="GID57730.1"/>
    </source>
</evidence>
<protein>
    <submittedName>
        <fullName evidence="1">Uncharacterized protein</fullName>
    </submittedName>
</protein>
<dbReference type="Proteomes" id="UP000612282">
    <property type="component" value="Unassembled WGS sequence"/>
</dbReference>
<reference evidence="1 2" key="1">
    <citation type="submission" date="2021-01" db="EMBL/GenBank/DDBJ databases">
        <title>Whole genome shotgun sequence of Actinoplanes couchii NBRC 106145.</title>
        <authorList>
            <person name="Komaki H."/>
            <person name="Tamura T."/>
        </authorList>
    </citation>
    <scope>NUCLEOTIDE SEQUENCE [LARGE SCALE GENOMIC DNA]</scope>
    <source>
        <strain evidence="1 2">NBRC 106145</strain>
    </source>
</reference>
<dbReference type="EMBL" id="BOMG01000076">
    <property type="protein sequence ID" value="GID57730.1"/>
    <property type="molecule type" value="Genomic_DNA"/>
</dbReference>
<gene>
    <name evidence="1" type="ORF">Aco03nite_061340</name>
</gene>
<name>A0ABQ3XGW5_9ACTN</name>
<dbReference type="Gene3D" id="1.25.40.10">
    <property type="entry name" value="Tetratricopeptide repeat domain"/>
    <property type="match status" value="1"/>
</dbReference>
<dbReference type="InterPro" id="IPR011990">
    <property type="entry name" value="TPR-like_helical_dom_sf"/>
</dbReference>
<sequence length="253" mass="27585">MTYIDSALALSHAARWDLALRLLDSVPLDEATARTAAEVAAECDWHTGSDLGPARREIAEKICGPTWDLAFLQLKHDYMTALRGPGGYLFGPAGKDPQVLTEMRARCDRLASTADSPVRRGWAHMYLGLIADNHFAERDVAPEHYAIALAAGESGDPLLEREALRHLGDHDRDRGDLDSAQQRWERATEVGARAGLVCGTLAQQMLLAVLTRDRGDLAGADRLATEIARWAGALGLPRLTEQAQNFLAGRRVA</sequence>
<dbReference type="RefSeq" id="WP_239145562.1">
    <property type="nucleotide sequence ID" value="NZ_BAAAQE010000099.1"/>
</dbReference>
<accession>A0ABQ3XGW5</accession>
<comment type="caution">
    <text evidence="1">The sequence shown here is derived from an EMBL/GenBank/DDBJ whole genome shotgun (WGS) entry which is preliminary data.</text>
</comment>